<dbReference type="GO" id="GO:0004825">
    <property type="term" value="F:methionine-tRNA ligase activity"/>
    <property type="evidence" value="ECO:0007669"/>
    <property type="project" value="UniProtKB-UniRule"/>
</dbReference>
<keyword evidence="6 15" id="KW-0436">Ligase</keyword>
<feature type="binding site" evidence="15">
    <location>
        <position position="131"/>
    </location>
    <ligand>
        <name>Zn(2+)</name>
        <dbReference type="ChEBI" id="CHEBI:29105"/>
    </ligand>
</feature>
<dbReference type="Gene3D" id="2.170.220.10">
    <property type="match status" value="1"/>
</dbReference>
<dbReference type="GO" id="GO:0005737">
    <property type="term" value="C:cytoplasm"/>
    <property type="evidence" value="ECO:0007669"/>
    <property type="project" value="UniProtKB-SubCell"/>
</dbReference>
<feature type="binding site" evidence="15">
    <location>
        <position position="128"/>
    </location>
    <ligand>
        <name>Zn(2+)</name>
        <dbReference type="ChEBI" id="CHEBI:29105"/>
    </ligand>
</feature>
<dbReference type="Gene3D" id="2.40.50.140">
    <property type="entry name" value="Nucleic acid-binding proteins"/>
    <property type="match status" value="1"/>
</dbReference>
<name>A0A7V0NEF6_DESA2</name>
<keyword evidence="12 15" id="KW-0648">Protein biosynthesis</keyword>
<evidence type="ECO:0000256" key="15">
    <source>
        <dbReference type="HAMAP-Rule" id="MF_01228"/>
    </source>
</evidence>
<dbReference type="FunFam" id="1.10.730.10:FF:000026">
    <property type="entry name" value="Methionine--tRNA ligase"/>
    <property type="match status" value="1"/>
</dbReference>
<sequence>MSKGCFYITTPIYYVNAKPHLGHAYTTIVADTINRFYKLMEYETFFLTGTDEHGDKIAQAAKKAGKTPKEYVDEISKCFRDTWEALHIHYNRFIRTTYEHHKKVVQFVLQRLYEKGEIYKSEYEGKYCFGCERFLTERELIDGKCPDHKTEPVLLKEANYFFRMSKYQDWLIEHINKHPDFIQPERYKNEVLGFLREPLEDLCISRPKRRLNWGIPLPFDEDFVTYVWFDALLNYLSGIDFPDGELFKKFWPFANHIIAKDILKPHGIYWPIMLHAAGIEPYKHLHVHGYWNVREQKMSKTLGNIVSPLDIIREYGIDAFRYFLLREMQFGLDANFSEQAITERYNADLANDLGNLFSRSLTMVQKYYKGIVPNPSIETEVEKNIKKQAKQLVNDYIEDMKKFSFHKALIGIWGFINTLNKYIDTSAPWTLAKNGEEERLNTVLYTIIEGMRIISFLLKPIMPDASEKMVQLLNVEDLPWDEAIKWGKTKPGVTIKKPIVLFPRKEKKKREEKLKKLINMEEFNRIEIRVGKIIEAERIPKTDKLLKLIVDLGEERRTIVAGIANYYEPEKILGKNVLVVVNLKPVKLWGVVSEGMILAASDGEKMVITTVDGEIKVGAKVR</sequence>
<keyword evidence="11 15" id="KW-0694">RNA-binding</keyword>
<dbReference type="InterPro" id="IPR032678">
    <property type="entry name" value="tRNA-synt_1_cat_dom"/>
</dbReference>
<dbReference type="Pfam" id="PF09334">
    <property type="entry name" value="tRNA-synt_1g"/>
    <property type="match status" value="1"/>
</dbReference>
<dbReference type="GO" id="GO:0000049">
    <property type="term" value="F:tRNA binding"/>
    <property type="evidence" value="ECO:0007669"/>
    <property type="project" value="UniProtKB-UniRule"/>
</dbReference>
<dbReference type="SUPFAM" id="SSF47323">
    <property type="entry name" value="Anticodon-binding domain of a subclass of class I aminoacyl-tRNA synthetases"/>
    <property type="match status" value="1"/>
</dbReference>
<dbReference type="GO" id="GO:0046872">
    <property type="term" value="F:metal ion binding"/>
    <property type="evidence" value="ECO:0007669"/>
    <property type="project" value="UniProtKB-KW"/>
</dbReference>
<comment type="cofactor">
    <cofactor evidence="15">
        <name>Zn(2+)</name>
        <dbReference type="ChEBI" id="CHEBI:29105"/>
    </cofactor>
    <text evidence="15">Binds 1 zinc ion per subunit.</text>
</comment>
<proteinExistence type="inferred from homology"/>
<dbReference type="InterPro" id="IPR014758">
    <property type="entry name" value="Met-tRNA_synth"/>
</dbReference>
<dbReference type="Pfam" id="PF19303">
    <property type="entry name" value="Anticodon_3"/>
    <property type="match status" value="1"/>
</dbReference>
<dbReference type="PRINTS" id="PR01041">
    <property type="entry name" value="TRNASYNTHMET"/>
</dbReference>
<feature type="short sequence motif" description="'KMSKS' region" evidence="15">
    <location>
        <begin position="297"/>
        <end position="301"/>
    </location>
</feature>
<evidence type="ECO:0000256" key="14">
    <source>
        <dbReference type="ARBA" id="ARBA00047364"/>
    </source>
</evidence>
<evidence type="ECO:0000256" key="3">
    <source>
        <dbReference type="ARBA" id="ARBA00011738"/>
    </source>
</evidence>
<evidence type="ECO:0000256" key="2">
    <source>
        <dbReference type="ARBA" id="ARBA00004496"/>
    </source>
</evidence>
<evidence type="ECO:0000256" key="5">
    <source>
        <dbReference type="ARBA" id="ARBA00022555"/>
    </source>
</evidence>
<dbReference type="EMBL" id="DQWQ01000019">
    <property type="protein sequence ID" value="HDD35237.1"/>
    <property type="molecule type" value="Genomic_DNA"/>
</dbReference>
<dbReference type="SUPFAM" id="SSF52374">
    <property type="entry name" value="Nucleotidylyl transferase"/>
    <property type="match status" value="1"/>
</dbReference>
<dbReference type="InterPro" id="IPR014729">
    <property type="entry name" value="Rossmann-like_a/b/a_fold"/>
</dbReference>
<organism evidence="17">
    <name type="scientific">Desulfofervidus auxilii</name>
    <dbReference type="NCBI Taxonomy" id="1621989"/>
    <lineage>
        <taxon>Bacteria</taxon>
        <taxon>Pseudomonadati</taxon>
        <taxon>Thermodesulfobacteriota</taxon>
        <taxon>Candidatus Desulfofervidia</taxon>
        <taxon>Candidatus Desulfofervidales</taxon>
        <taxon>Candidatus Desulfofervidaceae</taxon>
        <taxon>Candidatus Desulfofervidus</taxon>
    </lineage>
</organism>
<evidence type="ECO:0000256" key="12">
    <source>
        <dbReference type="ARBA" id="ARBA00022917"/>
    </source>
</evidence>
<evidence type="ECO:0000256" key="9">
    <source>
        <dbReference type="ARBA" id="ARBA00022833"/>
    </source>
</evidence>
<evidence type="ECO:0000256" key="10">
    <source>
        <dbReference type="ARBA" id="ARBA00022840"/>
    </source>
</evidence>
<evidence type="ECO:0000256" key="8">
    <source>
        <dbReference type="ARBA" id="ARBA00022741"/>
    </source>
</evidence>
<dbReference type="FunFam" id="2.40.50.140:FF:000042">
    <property type="entry name" value="Methionine--tRNA ligase"/>
    <property type="match status" value="1"/>
</dbReference>
<dbReference type="Pfam" id="PF01588">
    <property type="entry name" value="tRNA_bind"/>
    <property type="match status" value="1"/>
</dbReference>
<gene>
    <name evidence="15 17" type="primary">metG</name>
    <name evidence="17" type="ORF">ENF30_00385</name>
</gene>
<comment type="function">
    <text evidence="1 15">Is required not only for elongation of protein synthesis but also for the initiation of all mRNA translation through initiator tRNA(fMet) aminoacylation.</text>
</comment>
<dbReference type="InterPro" id="IPR004495">
    <property type="entry name" value="Met-tRNA-synth_bsu_C"/>
</dbReference>
<dbReference type="FunFam" id="2.170.220.10:FF:000003">
    <property type="entry name" value="Methionine--tRNA ligase"/>
    <property type="match status" value="1"/>
</dbReference>
<comment type="subunit">
    <text evidence="3 15">Homodimer.</text>
</comment>
<accession>A0A7V0NEF6</accession>
<keyword evidence="13 15" id="KW-0030">Aminoacyl-tRNA synthetase</keyword>
<dbReference type="CDD" id="cd07957">
    <property type="entry name" value="Anticodon_Ia_Met"/>
    <property type="match status" value="1"/>
</dbReference>
<dbReference type="InterPro" id="IPR033911">
    <property type="entry name" value="MetRS_core"/>
</dbReference>
<keyword evidence="4 15" id="KW-0963">Cytoplasm</keyword>
<dbReference type="NCBIfam" id="TIGR00398">
    <property type="entry name" value="metG"/>
    <property type="match status" value="1"/>
</dbReference>
<dbReference type="InterPro" id="IPR041872">
    <property type="entry name" value="Anticodon_Met"/>
</dbReference>
<feature type="binding site" evidence="15">
    <location>
        <position position="148"/>
    </location>
    <ligand>
        <name>Zn(2+)</name>
        <dbReference type="ChEBI" id="CHEBI:29105"/>
    </ligand>
</feature>
<dbReference type="CDD" id="cd02800">
    <property type="entry name" value="tRNA_bind_EcMetRS_like"/>
    <property type="match status" value="1"/>
</dbReference>
<evidence type="ECO:0000256" key="6">
    <source>
        <dbReference type="ARBA" id="ARBA00022598"/>
    </source>
</evidence>
<evidence type="ECO:0000256" key="11">
    <source>
        <dbReference type="ARBA" id="ARBA00022884"/>
    </source>
</evidence>
<dbReference type="PANTHER" id="PTHR43326:SF1">
    <property type="entry name" value="METHIONINE--TRNA LIGASE, MITOCHONDRIAL"/>
    <property type="match status" value="1"/>
</dbReference>
<evidence type="ECO:0000256" key="4">
    <source>
        <dbReference type="ARBA" id="ARBA00022490"/>
    </source>
</evidence>
<dbReference type="SUPFAM" id="SSF50249">
    <property type="entry name" value="Nucleic acid-binding proteins"/>
    <property type="match status" value="1"/>
</dbReference>
<dbReference type="InterPro" id="IPR023457">
    <property type="entry name" value="Met-tRNA_synth_2"/>
</dbReference>
<comment type="similarity">
    <text evidence="15">Belongs to the class-I aminoacyl-tRNA synthetase family. MetG type 2A subfamily.</text>
</comment>
<evidence type="ECO:0000313" key="17">
    <source>
        <dbReference type="EMBL" id="HDD35237.1"/>
    </source>
</evidence>
<protein>
    <recommendedName>
        <fullName evidence="15">Methionine--tRNA ligase</fullName>
        <ecNumber evidence="15">6.1.1.10</ecNumber>
    </recommendedName>
    <alternativeName>
        <fullName evidence="15">Methionyl-tRNA synthetase</fullName>
        <shortName evidence="15">MetRS</shortName>
    </alternativeName>
</protein>
<dbReference type="NCBIfam" id="NF008900">
    <property type="entry name" value="PRK12267.1"/>
    <property type="match status" value="1"/>
</dbReference>
<keyword evidence="10 15" id="KW-0067">ATP-binding</keyword>
<reference evidence="17" key="1">
    <citation type="journal article" date="2020" name="mSystems">
        <title>Genome- and Community-Level Interaction Insights into Carbon Utilization and Element Cycling Functions of Hydrothermarchaeota in Hydrothermal Sediment.</title>
        <authorList>
            <person name="Zhou Z."/>
            <person name="Liu Y."/>
            <person name="Xu W."/>
            <person name="Pan J."/>
            <person name="Luo Z.H."/>
            <person name="Li M."/>
        </authorList>
    </citation>
    <scope>NUCLEOTIDE SEQUENCE [LARGE SCALE GENOMIC DNA]</scope>
    <source>
        <strain evidence="17">HyVt-113</strain>
    </source>
</reference>
<dbReference type="AlphaFoldDB" id="A0A7V0NEF6"/>
<keyword evidence="9 15" id="KW-0862">Zinc</keyword>
<dbReference type="InterPro" id="IPR012340">
    <property type="entry name" value="NA-bd_OB-fold"/>
</dbReference>
<dbReference type="NCBIfam" id="TIGR00399">
    <property type="entry name" value="metG_C_term"/>
    <property type="match status" value="1"/>
</dbReference>
<dbReference type="InterPro" id="IPR009080">
    <property type="entry name" value="tRNAsynth_Ia_anticodon-bd"/>
</dbReference>
<comment type="catalytic activity">
    <reaction evidence="14 15">
        <text>tRNA(Met) + L-methionine + ATP = L-methionyl-tRNA(Met) + AMP + diphosphate</text>
        <dbReference type="Rhea" id="RHEA:13481"/>
        <dbReference type="Rhea" id="RHEA-COMP:9667"/>
        <dbReference type="Rhea" id="RHEA-COMP:9698"/>
        <dbReference type="ChEBI" id="CHEBI:30616"/>
        <dbReference type="ChEBI" id="CHEBI:33019"/>
        <dbReference type="ChEBI" id="CHEBI:57844"/>
        <dbReference type="ChEBI" id="CHEBI:78442"/>
        <dbReference type="ChEBI" id="CHEBI:78530"/>
        <dbReference type="ChEBI" id="CHEBI:456215"/>
        <dbReference type="EC" id="6.1.1.10"/>
    </reaction>
</comment>
<comment type="caution">
    <text evidence="17">The sequence shown here is derived from an EMBL/GenBank/DDBJ whole genome shotgun (WGS) entry which is preliminary data.</text>
</comment>
<keyword evidence="7 15" id="KW-0479">Metal-binding</keyword>
<dbReference type="EC" id="6.1.1.10" evidence="15"/>
<keyword evidence="5 15" id="KW-0820">tRNA-binding</keyword>
<comment type="subcellular location">
    <subcellularLocation>
        <location evidence="2 15">Cytoplasm</location>
    </subcellularLocation>
</comment>
<dbReference type="PROSITE" id="PS50886">
    <property type="entry name" value="TRBD"/>
    <property type="match status" value="1"/>
</dbReference>
<dbReference type="Proteomes" id="UP000885706">
    <property type="component" value="Unassembled WGS sequence"/>
</dbReference>
<dbReference type="Gene3D" id="3.40.50.620">
    <property type="entry name" value="HUPs"/>
    <property type="match status" value="1"/>
</dbReference>
<dbReference type="InterPro" id="IPR002547">
    <property type="entry name" value="tRNA-bd_dom"/>
</dbReference>
<evidence type="ECO:0000256" key="13">
    <source>
        <dbReference type="ARBA" id="ARBA00023146"/>
    </source>
</evidence>
<evidence type="ECO:0000259" key="16">
    <source>
        <dbReference type="PROSITE" id="PS50886"/>
    </source>
</evidence>
<evidence type="ECO:0000256" key="7">
    <source>
        <dbReference type="ARBA" id="ARBA00022723"/>
    </source>
</evidence>
<feature type="domain" description="TRNA-binding" evidence="16">
    <location>
        <begin position="522"/>
        <end position="622"/>
    </location>
</feature>
<dbReference type="GO" id="GO:0006431">
    <property type="term" value="P:methionyl-tRNA aminoacylation"/>
    <property type="evidence" value="ECO:0007669"/>
    <property type="project" value="UniProtKB-UniRule"/>
</dbReference>
<dbReference type="Pfam" id="PF01406">
    <property type="entry name" value="tRNA-synt_1e"/>
    <property type="match status" value="1"/>
</dbReference>
<feature type="binding site" evidence="15">
    <location>
        <position position="145"/>
    </location>
    <ligand>
        <name>Zn(2+)</name>
        <dbReference type="ChEBI" id="CHEBI:29105"/>
    </ligand>
</feature>
<dbReference type="InterPro" id="IPR015413">
    <property type="entry name" value="Methionyl/Leucyl_tRNA_Synth"/>
</dbReference>
<comment type="caution">
    <text evidence="15">Lacks conserved residue(s) required for the propagation of feature annotation.</text>
</comment>
<evidence type="ECO:0000256" key="1">
    <source>
        <dbReference type="ARBA" id="ARBA00003314"/>
    </source>
</evidence>
<dbReference type="HAMAP" id="MF_01228">
    <property type="entry name" value="Met_tRNA_synth_type2"/>
    <property type="match status" value="1"/>
</dbReference>
<dbReference type="GO" id="GO:0005524">
    <property type="term" value="F:ATP binding"/>
    <property type="evidence" value="ECO:0007669"/>
    <property type="project" value="UniProtKB-UniRule"/>
</dbReference>
<dbReference type="PANTHER" id="PTHR43326">
    <property type="entry name" value="METHIONYL-TRNA SYNTHETASE"/>
    <property type="match status" value="1"/>
</dbReference>
<dbReference type="Gene3D" id="1.10.730.10">
    <property type="entry name" value="Isoleucyl-tRNA Synthetase, Domain 1"/>
    <property type="match status" value="1"/>
</dbReference>
<dbReference type="CDD" id="cd00814">
    <property type="entry name" value="MetRS_core"/>
    <property type="match status" value="1"/>
</dbReference>
<keyword evidence="8 15" id="KW-0547">Nucleotide-binding</keyword>
<feature type="short sequence motif" description="'HIGH' region" evidence="15">
    <location>
        <begin position="13"/>
        <end position="23"/>
    </location>
</feature>